<keyword evidence="1" id="KW-0677">Repeat</keyword>
<dbReference type="PROSITE" id="PS51272">
    <property type="entry name" value="SLH"/>
    <property type="match status" value="2"/>
</dbReference>
<evidence type="ECO:0000256" key="1">
    <source>
        <dbReference type="ARBA" id="ARBA00022737"/>
    </source>
</evidence>
<evidence type="ECO:0000313" key="5">
    <source>
        <dbReference type="Proteomes" id="UP000271256"/>
    </source>
</evidence>
<sequence>MLRMRLRLTCLLTAVLFLLSGLFSVCGALAAGETFKDIRGHWAEKVMLEMNAYDIVHGYPGGEFRPNNNVTLLEAVVMILNTLGLNEKAGQVDLSGLQFHPSLTWGKGHLALAVEKGMLTRQGLPQIDNRRLASRVEVAALVCLALGLTPDSSYVTFFDTSEIPEKYRGYVGAVVKHNIMRGMPGNMFSPDEPVTRAQLCATLSRLIDQKLVPPPAPMNLVVGRIASIDVDKRKVVLRNLEGEKTVYFPADKSVFTASGTTTPESLSTGDRLKCITDGQNNVRYASLVDGSPSIKTTVEGVVVSFARGSRGYSLTLENNEGDRLTYPVEDDARLIRAGKEIDASGLVENDYVEIGLDGNDRIVRIEVYPPERISGTVVEVERDALTLRRQGEETEYEVSPRVQVTRNFIRGMSYGELKRGDRVEVVVMNKTIFQINLLSDVLTGQSGMVSRVHSKAVYLYVGDEEKRYELDERVEVIKDGRLVSLDKLRRGDYVNFEVDSRGYLITIEVLDEEDGDFEGTLKYLEFYPTPWITIVTSGGLELEYEVSKSAGVLRDGDRINLSDIIPGSQVGIRVEDGRVTEIEVLDDQNLTVKCRVSSINRERLRVTLEINGRYFTYSLAPQVTILDRNGKPVSLEDVEGYQVEVRLKDGEINSITII</sequence>
<dbReference type="EMBL" id="RBWE01000001">
    <property type="protein sequence ID" value="RKO65937.1"/>
    <property type="molecule type" value="Genomic_DNA"/>
</dbReference>
<evidence type="ECO:0000256" key="2">
    <source>
        <dbReference type="SAM" id="SignalP"/>
    </source>
</evidence>
<evidence type="ECO:0000259" key="3">
    <source>
        <dbReference type="PROSITE" id="PS51272"/>
    </source>
</evidence>
<proteinExistence type="predicted"/>
<dbReference type="AlphaFoldDB" id="A0A494WYG6"/>
<keyword evidence="2" id="KW-0732">Signal</keyword>
<feature type="domain" description="SLH" evidence="3">
    <location>
        <begin position="154"/>
        <end position="217"/>
    </location>
</feature>
<dbReference type="Pfam" id="PF00395">
    <property type="entry name" value="SLH"/>
    <property type="match status" value="2"/>
</dbReference>
<feature type="chain" id="PRO_5019827411" evidence="2">
    <location>
        <begin position="31"/>
        <end position="658"/>
    </location>
</feature>
<reference evidence="4 5" key="1">
    <citation type="submission" date="2018-10" db="EMBL/GenBank/DDBJ databases">
        <authorList>
            <person name="Grouzdev D.S."/>
            <person name="Krutkina M.S."/>
            <person name="Tourova T.P."/>
            <person name="Nazina T.N."/>
        </authorList>
    </citation>
    <scope>NUCLEOTIDE SEQUENCE [LARGE SCALE GENOMIC DNA]</scope>
    <source>
        <strain evidence="4 5">435</strain>
    </source>
</reference>
<keyword evidence="5" id="KW-1185">Reference proteome</keyword>
<accession>A0A494WYG6</accession>
<name>A0A494WYG6_9FIRM</name>
<feature type="signal peptide" evidence="2">
    <location>
        <begin position="1"/>
        <end position="30"/>
    </location>
</feature>
<dbReference type="OrthoDB" id="2611444at2"/>
<gene>
    <name evidence="4" type="ORF">D7024_02535</name>
</gene>
<evidence type="ECO:0000313" key="4">
    <source>
        <dbReference type="EMBL" id="RKO65937.1"/>
    </source>
</evidence>
<protein>
    <submittedName>
        <fullName evidence="4">S-layer homology domain-containing protein</fullName>
    </submittedName>
</protein>
<dbReference type="InterPro" id="IPR001119">
    <property type="entry name" value="SLH_dom"/>
</dbReference>
<comment type="caution">
    <text evidence="4">The sequence shown here is derived from an EMBL/GenBank/DDBJ whole genome shotgun (WGS) entry which is preliminary data.</text>
</comment>
<feature type="domain" description="SLH" evidence="3">
    <location>
        <begin position="30"/>
        <end position="93"/>
    </location>
</feature>
<organism evidence="4 5">
    <name type="scientific">Desulfofundulus salinus</name>
    <dbReference type="NCBI Taxonomy" id="2419843"/>
    <lineage>
        <taxon>Bacteria</taxon>
        <taxon>Bacillati</taxon>
        <taxon>Bacillota</taxon>
        <taxon>Clostridia</taxon>
        <taxon>Eubacteriales</taxon>
        <taxon>Peptococcaceae</taxon>
        <taxon>Desulfofundulus</taxon>
    </lineage>
</organism>
<dbReference type="Proteomes" id="UP000271256">
    <property type="component" value="Unassembled WGS sequence"/>
</dbReference>